<evidence type="ECO:0000256" key="4">
    <source>
        <dbReference type="ARBA" id="ARBA00023163"/>
    </source>
</evidence>
<comment type="function">
    <text evidence="5 7">Participates in transcription elongation, termination and antitermination.</text>
</comment>
<dbReference type="InterPro" id="IPR014722">
    <property type="entry name" value="Rib_uL2_dom2"/>
</dbReference>
<evidence type="ECO:0000256" key="6">
    <source>
        <dbReference type="NCBIfam" id="TIGR00922"/>
    </source>
</evidence>
<protein>
    <recommendedName>
        <fullName evidence="5 6">Transcription termination/antitermination protein NusG</fullName>
    </recommendedName>
</protein>
<dbReference type="CDD" id="cd09891">
    <property type="entry name" value="NGN_Bact_1"/>
    <property type="match status" value="1"/>
</dbReference>
<dbReference type="InterPro" id="IPR043425">
    <property type="entry name" value="NusG-like"/>
</dbReference>
<dbReference type="Pfam" id="PF02357">
    <property type="entry name" value="NusG"/>
    <property type="match status" value="1"/>
</dbReference>
<dbReference type="InterPro" id="IPR036735">
    <property type="entry name" value="NGN_dom_sf"/>
</dbReference>
<dbReference type="GO" id="GO:0006354">
    <property type="term" value="P:DNA-templated transcription elongation"/>
    <property type="evidence" value="ECO:0007669"/>
    <property type="project" value="UniProtKB-UniRule"/>
</dbReference>
<dbReference type="InterPro" id="IPR047050">
    <property type="entry name" value="NGN"/>
</dbReference>
<organism evidence="9 10">
    <name type="scientific">Candidatus Chromulinivorax destructor</name>
    <dbReference type="NCBI Taxonomy" id="2066483"/>
    <lineage>
        <taxon>Bacteria</taxon>
        <taxon>Candidatus Babelota</taxon>
        <taxon>Candidatus Babeliae</taxon>
        <taxon>Candidatus Babeliales</taxon>
        <taxon>Candidatus Chromulinivoraceae</taxon>
        <taxon>Candidatus Chromulinivorax</taxon>
    </lineage>
</organism>
<accession>A0A345ZB39</accession>
<comment type="similarity">
    <text evidence="5 7">Belongs to the NusG family.</text>
</comment>
<keyword evidence="2 5" id="KW-0889">Transcription antitermination</keyword>
<dbReference type="AlphaFoldDB" id="A0A345ZB39"/>
<keyword evidence="4 5" id="KW-0804">Transcription</keyword>
<evidence type="ECO:0000256" key="5">
    <source>
        <dbReference type="HAMAP-Rule" id="MF_00948"/>
    </source>
</evidence>
<evidence type="ECO:0000259" key="8">
    <source>
        <dbReference type="SMART" id="SM00738"/>
    </source>
</evidence>
<reference evidence="9 10" key="1">
    <citation type="submission" date="2017-12" db="EMBL/GenBank/DDBJ databases">
        <title>Chromulinavorax destructans is a abundant pathogen of dominant heterotrophic picoflagllates.</title>
        <authorList>
            <person name="Deeg C.M."/>
            <person name="Zimmer M."/>
            <person name="Suttle C.A."/>
        </authorList>
    </citation>
    <scope>NUCLEOTIDE SEQUENCE [LARGE SCALE GENOMIC DNA]</scope>
    <source>
        <strain evidence="9 10">SeV1</strain>
    </source>
</reference>
<dbReference type="GO" id="GO:0005829">
    <property type="term" value="C:cytosol"/>
    <property type="evidence" value="ECO:0007669"/>
    <property type="project" value="TreeGrafter"/>
</dbReference>
<dbReference type="SUPFAM" id="SSF50104">
    <property type="entry name" value="Translation proteins SH3-like domain"/>
    <property type="match status" value="1"/>
</dbReference>
<dbReference type="EMBL" id="CP025544">
    <property type="protein sequence ID" value="AXK60506.1"/>
    <property type="molecule type" value="Genomic_DNA"/>
</dbReference>
<evidence type="ECO:0000256" key="7">
    <source>
        <dbReference type="RuleBase" id="RU000538"/>
    </source>
</evidence>
<sequence length="175" mass="19891">MLLMKQWYVLQIYAGYEEQVKAELERRIKDDDQGGRLGEVLVPTAKMKQMFGAVEEKDQQLFPGYVLIELEMAPELVRFVLNTPRVLRFLGGKNPIALSNKEVDRVLEKIKGGVVLTNDKDDFVVDSEITVEDGPFTGFVGIIEKVDADTKKLIVKVSIFGRMTPVELRFDQVKK</sequence>
<dbReference type="InterPro" id="IPR008991">
    <property type="entry name" value="Translation_prot_SH3-like_sf"/>
</dbReference>
<evidence type="ECO:0000256" key="3">
    <source>
        <dbReference type="ARBA" id="ARBA00023015"/>
    </source>
</evidence>
<keyword evidence="1 5" id="KW-0806">Transcription termination</keyword>
<dbReference type="Gene3D" id="3.30.70.940">
    <property type="entry name" value="NusG, N-terminal domain"/>
    <property type="match status" value="1"/>
</dbReference>
<evidence type="ECO:0000313" key="9">
    <source>
        <dbReference type="EMBL" id="AXK60506.1"/>
    </source>
</evidence>
<dbReference type="PROSITE" id="PS01014">
    <property type="entry name" value="NUSG"/>
    <property type="match status" value="1"/>
</dbReference>
<dbReference type="InterPro" id="IPR001062">
    <property type="entry name" value="Transcrpt_antiterm_NusG"/>
</dbReference>
<proteinExistence type="inferred from homology"/>
<dbReference type="OrthoDB" id="9809075at2"/>
<dbReference type="InterPro" id="IPR015869">
    <property type="entry name" value="Transcrpt_antiterm_NusG_bac_CS"/>
</dbReference>
<dbReference type="GO" id="GO:0006353">
    <property type="term" value="P:DNA-templated transcription termination"/>
    <property type="evidence" value="ECO:0007669"/>
    <property type="project" value="UniProtKB-UniRule"/>
</dbReference>
<dbReference type="CDD" id="cd06091">
    <property type="entry name" value="KOW_NusG"/>
    <property type="match status" value="1"/>
</dbReference>
<name>A0A345ZB39_9BACT</name>
<evidence type="ECO:0000256" key="2">
    <source>
        <dbReference type="ARBA" id="ARBA00022814"/>
    </source>
</evidence>
<dbReference type="SMART" id="SM00738">
    <property type="entry name" value="NGN"/>
    <property type="match status" value="1"/>
</dbReference>
<dbReference type="KEGG" id="cdes:C0J27_01955"/>
<dbReference type="Gene3D" id="2.30.30.30">
    <property type="match status" value="1"/>
</dbReference>
<dbReference type="GO" id="GO:0031564">
    <property type="term" value="P:transcription antitermination"/>
    <property type="evidence" value="ECO:0007669"/>
    <property type="project" value="UniProtKB-UniRule"/>
</dbReference>
<gene>
    <name evidence="5 9" type="primary">nusG</name>
    <name evidence="9" type="ORF">C0J27_01955</name>
</gene>
<dbReference type="InterPro" id="IPR006645">
    <property type="entry name" value="NGN-like_dom"/>
</dbReference>
<evidence type="ECO:0000256" key="1">
    <source>
        <dbReference type="ARBA" id="ARBA00022472"/>
    </source>
</evidence>
<evidence type="ECO:0000313" key="10">
    <source>
        <dbReference type="Proteomes" id="UP000254834"/>
    </source>
</evidence>
<keyword evidence="10" id="KW-1185">Reference proteome</keyword>
<keyword evidence="3 5" id="KW-0805">Transcription regulation</keyword>
<dbReference type="HAMAP" id="MF_00948">
    <property type="entry name" value="NusG"/>
    <property type="match status" value="1"/>
</dbReference>
<dbReference type="PANTHER" id="PTHR30265:SF2">
    <property type="entry name" value="TRANSCRIPTION TERMINATION_ANTITERMINATION PROTEIN NUSG"/>
    <property type="match status" value="1"/>
</dbReference>
<dbReference type="NCBIfam" id="TIGR00922">
    <property type="entry name" value="nusG"/>
    <property type="match status" value="1"/>
</dbReference>
<feature type="domain" description="NusG-like N-terminal" evidence="8">
    <location>
        <begin position="4"/>
        <end position="110"/>
    </location>
</feature>
<dbReference type="GO" id="GO:0032784">
    <property type="term" value="P:regulation of DNA-templated transcription elongation"/>
    <property type="evidence" value="ECO:0007669"/>
    <property type="project" value="InterPro"/>
</dbReference>
<dbReference type="PANTHER" id="PTHR30265">
    <property type="entry name" value="RHO-INTERACTING TRANSCRIPTION TERMINATION FACTOR NUSG"/>
    <property type="match status" value="1"/>
</dbReference>
<dbReference type="Proteomes" id="UP000254834">
    <property type="component" value="Chromosome"/>
</dbReference>
<dbReference type="SUPFAM" id="SSF82679">
    <property type="entry name" value="N-utilization substance G protein NusG, N-terminal domain"/>
    <property type="match status" value="1"/>
</dbReference>
<dbReference type="PRINTS" id="PR00338">
    <property type="entry name" value="NUSGTNSCPFCT"/>
</dbReference>